<accession>A0A1B7N6E3</accession>
<dbReference type="EMBL" id="KV448212">
    <property type="protein sequence ID" value="OAX40416.1"/>
    <property type="molecule type" value="Genomic_DNA"/>
</dbReference>
<name>A0A1B7N6E3_9AGAM</name>
<sequence>MMHNVINKSLPATILILEYSFFLSEQGTEESAKIMELAAIEYERSGTLAAVQKAMEDLSQDHGDDEELCKMIIDIILHNRMSKVIKE</sequence>
<organism evidence="1 2">
    <name type="scientific">Rhizopogon vinicolor AM-OR11-026</name>
    <dbReference type="NCBI Taxonomy" id="1314800"/>
    <lineage>
        <taxon>Eukaryota</taxon>
        <taxon>Fungi</taxon>
        <taxon>Dikarya</taxon>
        <taxon>Basidiomycota</taxon>
        <taxon>Agaricomycotina</taxon>
        <taxon>Agaricomycetes</taxon>
        <taxon>Agaricomycetidae</taxon>
        <taxon>Boletales</taxon>
        <taxon>Suillineae</taxon>
        <taxon>Rhizopogonaceae</taxon>
        <taxon>Rhizopogon</taxon>
    </lineage>
</organism>
<protein>
    <submittedName>
        <fullName evidence="1">Uncharacterized protein</fullName>
    </submittedName>
</protein>
<keyword evidence="2" id="KW-1185">Reference proteome</keyword>
<gene>
    <name evidence="1" type="ORF">K503DRAFT_616017</name>
</gene>
<evidence type="ECO:0000313" key="2">
    <source>
        <dbReference type="Proteomes" id="UP000092154"/>
    </source>
</evidence>
<reference evidence="1 2" key="1">
    <citation type="submission" date="2016-06" db="EMBL/GenBank/DDBJ databases">
        <title>Comparative genomics of the ectomycorrhizal sister species Rhizopogon vinicolor and Rhizopogon vesiculosus (Basidiomycota: Boletales) reveals a divergence of the mating type B locus.</title>
        <authorList>
            <consortium name="DOE Joint Genome Institute"/>
            <person name="Mujic A.B."/>
            <person name="Kuo A."/>
            <person name="Tritt A."/>
            <person name="Lipzen A."/>
            <person name="Chen C."/>
            <person name="Johnson J."/>
            <person name="Sharma A."/>
            <person name="Barry K."/>
            <person name="Grigoriev I.V."/>
            <person name="Spatafora J.W."/>
        </authorList>
    </citation>
    <scope>NUCLEOTIDE SEQUENCE [LARGE SCALE GENOMIC DNA]</scope>
    <source>
        <strain evidence="1 2">AM-OR11-026</strain>
    </source>
</reference>
<evidence type="ECO:0000313" key="1">
    <source>
        <dbReference type="EMBL" id="OAX40416.1"/>
    </source>
</evidence>
<proteinExistence type="predicted"/>
<dbReference type="InParanoid" id="A0A1B7N6E3"/>
<dbReference type="Proteomes" id="UP000092154">
    <property type="component" value="Unassembled WGS sequence"/>
</dbReference>
<dbReference type="AlphaFoldDB" id="A0A1B7N6E3"/>